<proteinExistence type="predicted"/>
<dbReference type="AlphaFoldDB" id="A0A0M3HV55"/>
<evidence type="ECO:0000313" key="2">
    <source>
        <dbReference type="Proteomes" id="UP000036681"/>
    </source>
</evidence>
<sequence>MEDLMCFVWKYADRHTVCDALTGVAIPPIIMFIEIILLTYTMTSVRCEILIPSQVTLTCGLISVGLEMCLEGALYMTIKIVPGPDFNAVAERRGNGSPVPGMYGSSNADYEQISGSIAASRQQVTYVSTAF</sequence>
<protein>
    <submittedName>
        <fullName evidence="3">Neur_chan_memb domain-containing protein</fullName>
    </submittedName>
</protein>
<keyword evidence="1" id="KW-0472">Membrane</keyword>
<dbReference type="Proteomes" id="UP000036681">
    <property type="component" value="Unplaced"/>
</dbReference>
<evidence type="ECO:0000256" key="1">
    <source>
        <dbReference type="SAM" id="Phobius"/>
    </source>
</evidence>
<name>A0A0M3HV55_ASCLU</name>
<accession>A0A0M3HV55</accession>
<keyword evidence="2" id="KW-1185">Reference proteome</keyword>
<dbReference type="WBParaSite" id="ALUE_0000677301-mRNA-1">
    <property type="protein sequence ID" value="ALUE_0000677301-mRNA-1"/>
    <property type="gene ID" value="ALUE_0000677301"/>
</dbReference>
<keyword evidence="1" id="KW-0812">Transmembrane</keyword>
<evidence type="ECO:0000313" key="3">
    <source>
        <dbReference type="WBParaSite" id="ALUE_0000677301-mRNA-1"/>
    </source>
</evidence>
<reference evidence="3" key="1">
    <citation type="submission" date="2017-02" db="UniProtKB">
        <authorList>
            <consortium name="WormBaseParasite"/>
        </authorList>
    </citation>
    <scope>IDENTIFICATION</scope>
</reference>
<feature type="transmembrane region" description="Helical" evidence="1">
    <location>
        <begin position="20"/>
        <end position="40"/>
    </location>
</feature>
<keyword evidence="1" id="KW-1133">Transmembrane helix</keyword>
<organism evidence="2 3">
    <name type="scientific">Ascaris lumbricoides</name>
    <name type="common">Giant roundworm</name>
    <dbReference type="NCBI Taxonomy" id="6252"/>
    <lineage>
        <taxon>Eukaryota</taxon>
        <taxon>Metazoa</taxon>
        <taxon>Ecdysozoa</taxon>
        <taxon>Nematoda</taxon>
        <taxon>Chromadorea</taxon>
        <taxon>Rhabditida</taxon>
        <taxon>Spirurina</taxon>
        <taxon>Ascaridomorpha</taxon>
        <taxon>Ascaridoidea</taxon>
        <taxon>Ascarididae</taxon>
        <taxon>Ascaris</taxon>
    </lineage>
</organism>